<accession>A0A1F6TTA4</accession>
<feature type="region of interest" description="Disordered" evidence="1">
    <location>
        <begin position="40"/>
        <end position="61"/>
    </location>
</feature>
<evidence type="ECO:0000256" key="1">
    <source>
        <dbReference type="SAM" id="MobiDB-lite"/>
    </source>
</evidence>
<evidence type="ECO:0000313" key="3">
    <source>
        <dbReference type="Proteomes" id="UP000178885"/>
    </source>
</evidence>
<organism evidence="2 3">
    <name type="scientific">Candidatus Muproteobacteria bacterium RBG_16_65_34</name>
    <dbReference type="NCBI Taxonomy" id="1817760"/>
    <lineage>
        <taxon>Bacteria</taxon>
        <taxon>Pseudomonadati</taxon>
        <taxon>Pseudomonadota</taxon>
        <taxon>Candidatus Muproteobacteria</taxon>
    </lineage>
</organism>
<comment type="caution">
    <text evidence="2">The sequence shown here is derived from an EMBL/GenBank/DDBJ whole genome shotgun (WGS) entry which is preliminary data.</text>
</comment>
<proteinExistence type="predicted"/>
<protein>
    <submittedName>
        <fullName evidence="2">Uncharacterized protein</fullName>
    </submittedName>
</protein>
<dbReference type="EMBL" id="MFSU01000032">
    <property type="protein sequence ID" value="OGI48296.1"/>
    <property type="molecule type" value="Genomic_DNA"/>
</dbReference>
<name>A0A1F6TTA4_9PROT</name>
<evidence type="ECO:0000313" key="2">
    <source>
        <dbReference type="EMBL" id="OGI48296.1"/>
    </source>
</evidence>
<sequence>MVYALGRDHKNVQRCRRDAHGQVFWRQSTKISVHIEPAFGTKEIGSPKNPMKTPDRGLISY</sequence>
<dbReference type="AlphaFoldDB" id="A0A1F6TTA4"/>
<gene>
    <name evidence="2" type="ORF">A2151_08180</name>
</gene>
<reference evidence="2 3" key="1">
    <citation type="journal article" date="2016" name="Nat. Commun.">
        <title>Thousands of microbial genomes shed light on interconnected biogeochemical processes in an aquifer system.</title>
        <authorList>
            <person name="Anantharaman K."/>
            <person name="Brown C.T."/>
            <person name="Hug L.A."/>
            <person name="Sharon I."/>
            <person name="Castelle C.J."/>
            <person name="Probst A.J."/>
            <person name="Thomas B.C."/>
            <person name="Singh A."/>
            <person name="Wilkins M.J."/>
            <person name="Karaoz U."/>
            <person name="Brodie E.L."/>
            <person name="Williams K.H."/>
            <person name="Hubbard S.S."/>
            <person name="Banfield J.F."/>
        </authorList>
    </citation>
    <scope>NUCLEOTIDE SEQUENCE [LARGE SCALE GENOMIC DNA]</scope>
</reference>
<dbReference type="Proteomes" id="UP000178885">
    <property type="component" value="Unassembled WGS sequence"/>
</dbReference>
<dbReference type="STRING" id="1817760.A2151_08180"/>